<evidence type="ECO:0000313" key="5">
    <source>
        <dbReference type="EMBL" id="BDA65748.1"/>
    </source>
</evidence>
<dbReference type="PANTHER" id="PTHR45953">
    <property type="entry name" value="IDURONATE 2-SULFATASE"/>
    <property type="match status" value="1"/>
</dbReference>
<dbReference type="InterPro" id="IPR000917">
    <property type="entry name" value="Sulfatase_N"/>
</dbReference>
<keyword evidence="6" id="KW-1185">Reference proteome</keyword>
<evidence type="ECO:0000256" key="2">
    <source>
        <dbReference type="ARBA" id="ARBA00022723"/>
    </source>
</evidence>
<evidence type="ECO:0000256" key="1">
    <source>
        <dbReference type="ARBA" id="ARBA00008779"/>
    </source>
</evidence>
<dbReference type="NCBIfam" id="NF010322">
    <property type="entry name" value="PRK13759.1"/>
    <property type="match status" value="1"/>
</dbReference>
<dbReference type="PANTHER" id="PTHR45953:SF1">
    <property type="entry name" value="IDURONATE 2-SULFATASE"/>
    <property type="match status" value="1"/>
</dbReference>
<evidence type="ECO:0000256" key="3">
    <source>
        <dbReference type="ARBA" id="ARBA00022801"/>
    </source>
</evidence>
<dbReference type="PROSITE" id="PS00149">
    <property type="entry name" value="SULFATASE_2"/>
    <property type="match status" value="1"/>
</dbReference>
<comment type="similarity">
    <text evidence="1">Belongs to the sulfatase family.</text>
</comment>
<dbReference type="CDD" id="cd16022">
    <property type="entry name" value="sulfatase_like"/>
    <property type="match status" value="1"/>
</dbReference>
<dbReference type="Pfam" id="PF00884">
    <property type="entry name" value="Sulfatase"/>
    <property type="match status" value="1"/>
</dbReference>
<name>A0ABM7UFA4_9ACTO</name>
<sequence>MRSSETRGPGEARVPSDPRPNVVLICADQWRGDCLSILGHPDVETPYLDQVAGQGAVMGQAYSAAPTCVPARMSLMTGLSPGSHRRVGYSDGVDFDVASTLPRAFREAGYHTQAIGKMHYWPERVRIGFDDVILHDGYLHYSRDRQRDPALHDDYLTWLREQAGATAAEDYIDSGLECNSVVARPWDKPERLHPTTWVATQAIRWLYRRDPTAPFLLYLSFHRPHAPYDPPRWAFERYDHGGLAGPRLGQWEEEALGGLRRDHDPTSHVARYRERDTQRARAGYYGHMTHIDGQVSRILQALGEFHVLENTYIVFVSDHGDMMGDHDLWRKGYPYEGSSRVPFVISGPGIAQGIERHEIVELRDLMPTLLELVGLPIPEGVEGRSLASRLREGRDEGEPHQPWRDYLHGEHLVLGQSLQWIRFSDGDGDAGDRRELKYVWWSGTGREQLFDLGEDPDELIDCAGQERYAEALDRGRRALMAELEGREEGFVVDGALVAGRPVAPVLDRPHPPTPAAR</sequence>
<organism evidence="5 6">
    <name type="scientific">Actinomyces capricornis</name>
    <dbReference type="NCBI Taxonomy" id="2755559"/>
    <lineage>
        <taxon>Bacteria</taxon>
        <taxon>Bacillati</taxon>
        <taxon>Actinomycetota</taxon>
        <taxon>Actinomycetes</taxon>
        <taxon>Actinomycetales</taxon>
        <taxon>Actinomycetaceae</taxon>
        <taxon>Actinomyces</taxon>
    </lineage>
</organism>
<gene>
    <name evidence="5" type="ORF">MANAM107_25820</name>
</gene>
<dbReference type="RefSeq" id="WP_223909477.1">
    <property type="nucleotide sequence ID" value="NZ_AP025017.1"/>
</dbReference>
<reference evidence="5 6" key="1">
    <citation type="submission" date="2021-08" db="EMBL/GenBank/DDBJ databases">
        <title>Whole genome sequence of novel Actinomyces species strain MAS-1.</title>
        <authorList>
            <person name="Saito M."/>
            <person name="Kuwahara N."/>
            <person name="Takizawa T."/>
            <person name="Gotouda H."/>
            <person name="Ochiai T."/>
        </authorList>
    </citation>
    <scope>NUCLEOTIDE SEQUENCE [LARGE SCALE GENOMIC DNA]</scope>
    <source>
        <strain evidence="5 6">MAS-1</strain>
    </source>
</reference>
<dbReference type="SUPFAM" id="SSF53649">
    <property type="entry name" value="Alkaline phosphatase-like"/>
    <property type="match status" value="1"/>
</dbReference>
<evidence type="ECO:0000259" key="4">
    <source>
        <dbReference type="Pfam" id="PF00884"/>
    </source>
</evidence>
<accession>A0ABM7UFA4</accession>
<feature type="domain" description="Sulfatase N-terminal" evidence="4">
    <location>
        <begin position="20"/>
        <end position="374"/>
    </location>
</feature>
<proteinExistence type="inferred from homology"/>
<dbReference type="InterPro" id="IPR017850">
    <property type="entry name" value="Alkaline_phosphatase_core_sf"/>
</dbReference>
<evidence type="ECO:0000313" key="6">
    <source>
        <dbReference type="Proteomes" id="UP000824496"/>
    </source>
</evidence>
<dbReference type="Proteomes" id="UP000824496">
    <property type="component" value="Chromosome"/>
</dbReference>
<dbReference type="Gene3D" id="3.40.720.10">
    <property type="entry name" value="Alkaline Phosphatase, subunit A"/>
    <property type="match status" value="1"/>
</dbReference>
<keyword evidence="3" id="KW-0378">Hydrolase</keyword>
<protein>
    <submittedName>
        <fullName evidence="5">Arylsulfatase</fullName>
    </submittedName>
</protein>
<dbReference type="EMBL" id="AP025017">
    <property type="protein sequence ID" value="BDA65748.1"/>
    <property type="molecule type" value="Genomic_DNA"/>
</dbReference>
<dbReference type="InterPro" id="IPR024607">
    <property type="entry name" value="Sulfatase_CS"/>
</dbReference>
<keyword evidence="2" id="KW-0479">Metal-binding</keyword>